<organism evidence="2 3">
    <name type="scientific">Candidatus Pullichristensenella excrementigallinarum</name>
    <dbReference type="NCBI Taxonomy" id="2840907"/>
    <lineage>
        <taxon>Bacteria</taxon>
        <taxon>Bacillati</taxon>
        <taxon>Bacillota</taxon>
        <taxon>Clostridia</taxon>
        <taxon>Candidatus Pullichristensenella</taxon>
    </lineage>
</organism>
<protein>
    <submittedName>
        <fullName evidence="2">HD domain-containing protein</fullName>
    </submittedName>
</protein>
<evidence type="ECO:0000313" key="2">
    <source>
        <dbReference type="EMBL" id="HIU34734.1"/>
    </source>
</evidence>
<dbReference type="SUPFAM" id="SSF109604">
    <property type="entry name" value="HD-domain/PDEase-like"/>
    <property type="match status" value="1"/>
</dbReference>
<dbReference type="PANTHER" id="PTHR21262">
    <property type="entry name" value="GUANOSINE-3',5'-BIS DIPHOSPHATE 3'-PYROPHOSPHOHYDROLASE"/>
    <property type="match status" value="1"/>
</dbReference>
<dbReference type="InterPro" id="IPR003607">
    <property type="entry name" value="HD/PDEase_dom"/>
</dbReference>
<dbReference type="SMART" id="SM00471">
    <property type="entry name" value="HDc"/>
    <property type="match status" value="1"/>
</dbReference>
<accession>A0A9D1LCK0</accession>
<dbReference type="Proteomes" id="UP000824072">
    <property type="component" value="Unassembled WGS sequence"/>
</dbReference>
<dbReference type="AlphaFoldDB" id="A0A9D1LCK0"/>
<sequence>MNTAFKAEKMYTFIRGFAIGCRMEQTLRALSYARSKHEGQFRKSGEPYIVHPLTMACNALGIGLRDDDTIATILLHDVCEDCGVSPEELPVNPKVRGAVERMTFRVMEGETKEIAKNRYYNMLLETREATMTKLVDRCHNVSSMAGTFSTQKLLAYIDETRKYVLPLLKKAKARYPDDADALFILKYHITSVIDSLDAAIQAMRVQEEDTGIA</sequence>
<reference evidence="2" key="1">
    <citation type="submission" date="2020-10" db="EMBL/GenBank/DDBJ databases">
        <authorList>
            <person name="Gilroy R."/>
        </authorList>
    </citation>
    <scope>NUCLEOTIDE SEQUENCE</scope>
    <source>
        <strain evidence="2">ChiHcec3-11533</strain>
    </source>
</reference>
<dbReference type="PANTHER" id="PTHR21262:SF31">
    <property type="entry name" value="GTP PYROPHOSPHOKINASE"/>
    <property type="match status" value="1"/>
</dbReference>
<gene>
    <name evidence="2" type="ORF">IAB02_09240</name>
</gene>
<dbReference type="EMBL" id="DVMU01000201">
    <property type="protein sequence ID" value="HIU34734.1"/>
    <property type="molecule type" value="Genomic_DNA"/>
</dbReference>
<feature type="domain" description="HD/PDEase" evidence="1">
    <location>
        <begin position="44"/>
        <end position="150"/>
    </location>
</feature>
<reference evidence="2" key="2">
    <citation type="journal article" date="2021" name="PeerJ">
        <title>Extensive microbial diversity within the chicken gut microbiome revealed by metagenomics and culture.</title>
        <authorList>
            <person name="Gilroy R."/>
            <person name="Ravi A."/>
            <person name="Getino M."/>
            <person name="Pursley I."/>
            <person name="Horton D.L."/>
            <person name="Alikhan N.F."/>
            <person name="Baker D."/>
            <person name="Gharbi K."/>
            <person name="Hall N."/>
            <person name="Watson M."/>
            <person name="Adriaenssens E.M."/>
            <person name="Foster-Nyarko E."/>
            <person name="Jarju S."/>
            <person name="Secka A."/>
            <person name="Antonio M."/>
            <person name="Oren A."/>
            <person name="Chaudhuri R.R."/>
            <person name="La Ragione R."/>
            <person name="Hildebrand F."/>
            <person name="Pallen M.J."/>
        </authorList>
    </citation>
    <scope>NUCLEOTIDE SEQUENCE</scope>
    <source>
        <strain evidence="2">ChiHcec3-11533</strain>
    </source>
</reference>
<dbReference type="Gene3D" id="1.10.3210.10">
    <property type="entry name" value="Hypothetical protein af1432"/>
    <property type="match status" value="1"/>
</dbReference>
<dbReference type="Pfam" id="PF13328">
    <property type="entry name" value="HD_4"/>
    <property type="match status" value="1"/>
</dbReference>
<evidence type="ECO:0000313" key="3">
    <source>
        <dbReference type="Proteomes" id="UP000824072"/>
    </source>
</evidence>
<dbReference type="GO" id="GO:0005886">
    <property type="term" value="C:plasma membrane"/>
    <property type="evidence" value="ECO:0007669"/>
    <property type="project" value="TreeGrafter"/>
</dbReference>
<proteinExistence type="predicted"/>
<name>A0A9D1LCK0_9FIRM</name>
<comment type="caution">
    <text evidence="2">The sequence shown here is derived from an EMBL/GenBank/DDBJ whole genome shotgun (WGS) entry which is preliminary data.</text>
</comment>
<evidence type="ECO:0000259" key="1">
    <source>
        <dbReference type="SMART" id="SM00471"/>
    </source>
</evidence>